<protein>
    <submittedName>
        <fullName evidence="6">GHKL domain-containing protein</fullName>
    </submittedName>
</protein>
<evidence type="ECO:0000256" key="1">
    <source>
        <dbReference type="ARBA" id="ARBA00022553"/>
    </source>
</evidence>
<dbReference type="Pfam" id="PF14501">
    <property type="entry name" value="HATPase_c_5"/>
    <property type="match status" value="1"/>
</dbReference>
<evidence type="ECO:0000313" key="7">
    <source>
        <dbReference type="Proteomes" id="UP001206236"/>
    </source>
</evidence>
<feature type="domain" description="Sensor histidine kinase NatK-like C-terminal" evidence="5">
    <location>
        <begin position="152"/>
        <end position="251"/>
    </location>
</feature>
<keyword evidence="3" id="KW-0418">Kinase</keyword>
<dbReference type="SUPFAM" id="SSF55890">
    <property type="entry name" value="Sporulation response regulatory protein Spo0B"/>
    <property type="match status" value="1"/>
</dbReference>
<evidence type="ECO:0000256" key="3">
    <source>
        <dbReference type="ARBA" id="ARBA00022777"/>
    </source>
</evidence>
<dbReference type="Gene3D" id="3.30.565.10">
    <property type="entry name" value="Histidine kinase-like ATPase, C-terminal domain"/>
    <property type="match status" value="1"/>
</dbReference>
<evidence type="ECO:0000256" key="4">
    <source>
        <dbReference type="SAM" id="Phobius"/>
    </source>
</evidence>
<dbReference type="PANTHER" id="PTHR40448">
    <property type="entry name" value="TWO-COMPONENT SENSOR HISTIDINE KINASE"/>
    <property type="match status" value="1"/>
</dbReference>
<keyword evidence="4" id="KW-1133">Transmembrane helix</keyword>
<dbReference type="InterPro" id="IPR032834">
    <property type="entry name" value="NatK-like_C"/>
</dbReference>
<dbReference type="AlphaFoldDB" id="A0AAW5KLG6"/>
<evidence type="ECO:0000259" key="5">
    <source>
        <dbReference type="Pfam" id="PF14501"/>
    </source>
</evidence>
<organism evidence="6 7">
    <name type="scientific">Ruminococcus bicirculans</name>
    <name type="common">ex Wegman et al. 2014</name>
    <dbReference type="NCBI Taxonomy" id="1160721"/>
    <lineage>
        <taxon>Bacteria</taxon>
        <taxon>Bacillati</taxon>
        <taxon>Bacillota</taxon>
        <taxon>Clostridia</taxon>
        <taxon>Eubacteriales</taxon>
        <taxon>Oscillospiraceae</taxon>
        <taxon>Ruminococcus</taxon>
    </lineage>
</organism>
<keyword evidence="4" id="KW-0812">Transmembrane</keyword>
<dbReference type="InterPro" id="IPR036890">
    <property type="entry name" value="HATPase_C_sf"/>
</dbReference>
<dbReference type="Proteomes" id="UP001206236">
    <property type="component" value="Unassembled WGS sequence"/>
</dbReference>
<comment type="caution">
    <text evidence="6">The sequence shown here is derived from an EMBL/GenBank/DDBJ whole genome shotgun (WGS) entry which is preliminary data.</text>
</comment>
<dbReference type="GO" id="GO:0042802">
    <property type="term" value="F:identical protein binding"/>
    <property type="evidence" value="ECO:0007669"/>
    <property type="project" value="TreeGrafter"/>
</dbReference>
<gene>
    <name evidence="6" type="ORF">NE632_14020</name>
</gene>
<name>A0AAW5KLG6_9FIRM</name>
<dbReference type="InterPro" id="IPR016120">
    <property type="entry name" value="Sig_transdc_His_kin_SpoOB"/>
</dbReference>
<dbReference type="RefSeq" id="WP_256320470.1">
    <property type="nucleotide sequence ID" value="NZ_JANGCN010000067.1"/>
</dbReference>
<keyword evidence="2" id="KW-0808">Transferase</keyword>
<reference evidence="6" key="1">
    <citation type="submission" date="2022-06" db="EMBL/GenBank/DDBJ databases">
        <title>Isolation of gut microbiota from human fecal samples.</title>
        <authorList>
            <person name="Pamer E.G."/>
            <person name="Barat B."/>
            <person name="Waligurski E."/>
            <person name="Medina S."/>
            <person name="Paddock L."/>
            <person name="Mostad J."/>
        </authorList>
    </citation>
    <scope>NUCLEOTIDE SEQUENCE</scope>
    <source>
        <strain evidence="6">DFI.5.57</strain>
    </source>
</reference>
<dbReference type="EMBL" id="JANGCN010000067">
    <property type="protein sequence ID" value="MCQ5154409.1"/>
    <property type="molecule type" value="Genomic_DNA"/>
</dbReference>
<evidence type="ECO:0000313" key="6">
    <source>
        <dbReference type="EMBL" id="MCQ5154409.1"/>
    </source>
</evidence>
<keyword evidence="1" id="KW-0597">Phosphoprotein</keyword>
<keyword evidence="4" id="KW-0472">Membrane</keyword>
<accession>A0AAW5KLG6</accession>
<dbReference type="PANTHER" id="PTHR40448:SF1">
    <property type="entry name" value="TWO-COMPONENT SENSOR HISTIDINE KINASE"/>
    <property type="match status" value="1"/>
</dbReference>
<dbReference type="GO" id="GO:0000155">
    <property type="term" value="F:phosphorelay sensor kinase activity"/>
    <property type="evidence" value="ECO:0007669"/>
    <property type="project" value="InterPro"/>
</dbReference>
<feature type="transmembrane region" description="Helical" evidence="4">
    <location>
        <begin position="14"/>
        <end position="35"/>
    </location>
</feature>
<dbReference type="SUPFAM" id="SSF55874">
    <property type="entry name" value="ATPase domain of HSP90 chaperone/DNA topoisomerase II/histidine kinase"/>
    <property type="match status" value="1"/>
</dbReference>
<evidence type="ECO:0000256" key="2">
    <source>
        <dbReference type="ARBA" id="ARBA00022679"/>
    </source>
</evidence>
<proteinExistence type="predicted"/>
<sequence length="253" mass="28593">MAVESSELFFDNKINSFLTVLTIMAFLTIIISFVFSSISRQYYESILGIMEKQMVGQVEHYQKINKLTDDLREFRHDYKNHMICLQATLEKRQLDEALDYVKSITKQEIIDANKFSSGNQIADSILSEKSESAANIGTQIQFSGFISDEIPAVDLCTMLSNALDNAIEACEKLSLTDSAVITVKCAVVQNVQVIKLSNPNPDNKNSTETSKLDKDNHGFGLYNIRRTVEKLGGEMRIPKQFPEFVLELEFPIK</sequence>